<dbReference type="InterPro" id="IPR047365">
    <property type="entry name" value="Tudor_AtPTM-like"/>
</dbReference>
<dbReference type="InParanoid" id="K3W7F0"/>
<feature type="region of interest" description="Disordered" evidence="1">
    <location>
        <begin position="1"/>
        <end position="121"/>
    </location>
</feature>
<dbReference type="EnsemblProtists" id="PYU1_T000891">
    <property type="protein sequence ID" value="PYU1_T000891"/>
    <property type="gene ID" value="PYU1_G000891"/>
</dbReference>
<feature type="compositionally biased region" description="Basic and acidic residues" evidence="1">
    <location>
        <begin position="497"/>
        <end position="515"/>
    </location>
</feature>
<dbReference type="AlphaFoldDB" id="K3W7F0"/>
<evidence type="ECO:0000259" key="2">
    <source>
        <dbReference type="Pfam" id="PF21743"/>
    </source>
</evidence>
<feature type="compositionally biased region" description="Pro residues" evidence="1">
    <location>
        <begin position="368"/>
        <end position="383"/>
    </location>
</feature>
<feature type="region of interest" description="Disordered" evidence="1">
    <location>
        <begin position="134"/>
        <end position="247"/>
    </location>
</feature>
<evidence type="ECO:0000313" key="4">
    <source>
        <dbReference type="Proteomes" id="UP000019132"/>
    </source>
</evidence>
<dbReference type="EMBL" id="GL376620">
    <property type="status" value="NOT_ANNOTATED_CDS"/>
    <property type="molecule type" value="Genomic_DNA"/>
</dbReference>
<reference evidence="4" key="2">
    <citation type="submission" date="2010-04" db="EMBL/GenBank/DDBJ databases">
        <authorList>
            <person name="Buell R."/>
            <person name="Hamilton J."/>
            <person name="Hostetler J."/>
        </authorList>
    </citation>
    <scope>NUCLEOTIDE SEQUENCE [LARGE SCALE GENOMIC DNA]</scope>
    <source>
        <strain evidence="4">DAOM:BR144</strain>
    </source>
</reference>
<feature type="compositionally biased region" description="Polar residues" evidence="1">
    <location>
        <begin position="194"/>
        <end position="208"/>
    </location>
</feature>
<protein>
    <recommendedName>
        <fullName evidence="2">PTM/DIR17-like Tudor domain-containing protein</fullName>
    </recommendedName>
</protein>
<dbReference type="CDD" id="cd20401">
    <property type="entry name" value="Tudor_AtPTM-like"/>
    <property type="match status" value="1"/>
</dbReference>
<dbReference type="HOGENOM" id="CLU_317245_0_0_1"/>
<feature type="compositionally biased region" description="Polar residues" evidence="1">
    <location>
        <begin position="339"/>
        <end position="351"/>
    </location>
</feature>
<feature type="region of interest" description="Disordered" evidence="1">
    <location>
        <begin position="323"/>
        <end position="386"/>
    </location>
</feature>
<dbReference type="Pfam" id="PF21743">
    <property type="entry name" value="PTM_DIR17_Tudor"/>
    <property type="match status" value="1"/>
</dbReference>
<feature type="region of interest" description="Disordered" evidence="1">
    <location>
        <begin position="756"/>
        <end position="919"/>
    </location>
</feature>
<keyword evidence="4" id="KW-1185">Reference proteome</keyword>
<dbReference type="PANTHER" id="PTHR37384">
    <property type="entry name" value="OS01G0835600 PROTEIN"/>
    <property type="match status" value="1"/>
</dbReference>
<dbReference type="eggNOG" id="ENOG502S2MB">
    <property type="taxonomic scope" value="Eukaryota"/>
</dbReference>
<feature type="region of interest" description="Disordered" evidence="1">
    <location>
        <begin position="482"/>
        <end position="542"/>
    </location>
</feature>
<evidence type="ECO:0000256" key="1">
    <source>
        <dbReference type="SAM" id="MobiDB-lite"/>
    </source>
</evidence>
<feature type="compositionally biased region" description="Basic and acidic residues" evidence="1">
    <location>
        <begin position="791"/>
        <end position="824"/>
    </location>
</feature>
<proteinExistence type="predicted"/>
<feature type="compositionally biased region" description="Low complexity" evidence="1">
    <location>
        <begin position="85"/>
        <end position="97"/>
    </location>
</feature>
<sequence>MASSSPPAEKNAPSAAASSTSSMKSPGSVAFSSAPVAPVVVNSHNRRQSEAASWSQTPAALAVGGGGHTNTRQQPRQRSGGGSRGSSPGSYGSSEPSDASGDEEERSQHREHQSSASLSLPAISGAALLQLRSGNSSIQPADKRGDAQYASGGNGAGGMIAPGRSSGYYRRSRSRSRELPDPADVPNRWRNAKPQPSTTSNQSDTSSKAHPHMPQHESNIREDAGSPAFSTSSGMRGSADPSSPDDREVRIMFHGREIYADDLIGLRVAKTFVGHGRFLGQVVKFDEPTSLYTIVYADGDAEELNIDSTIQILIQDEIERADPSLPPVSSTYAKEAYPMSNSPESTSTSAPSGMPQAPPPQSSLQQCPAPPPLAQHAPPPPSSSRPLVQISEREAQFVVGLFENHALPALLRDGWHIQTSASGTEQRFFAPPGNFPGAGGVFPTALSVVELIASDGDLLSMCFPTNVHSAILSLFPESSRVLRESSHPRKRASSGRGDADAYDGKRQRAVREDGGHGSTASQMRGVAPLNPRPRGMNVEQSRGSYPLDEMHRERDREPYARIDLAQDVSKGFRTEVEMITDAVFHQATRCVELRPILRATPDGTEMMAAGMMDLMPPTTVNEHTWIRPSGGIAKWRRLEVVRMHRLRQRHTRMAFPTECRIEPTSSTAIDRNHIQPCDQVQIDRRIDTTTLLSAEAPVISNSQCIAAFRLGVDRFRRRRRTIKDSHLAMNHPQNIETQEVRVTAMWHAVGIQMVGQPHSVNNRGPSFSMMDVDRNSHPRVGIPSSSTSLMEHARSVSDSGKHPKWDSQHQQHRRPEQQDYDQQRGRSPHVNESGSNQGYAPPPPGHHHRHHGHHQVPAQHHRQHHHQRSASSFDSNTGSSASSSTVATGGRVPMTDQRSGSPGNNQNTIADAPPAPRQM</sequence>
<feature type="domain" description="PTM/DIR17-like Tudor" evidence="2">
    <location>
        <begin position="265"/>
        <end position="308"/>
    </location>
</feature>
<feature type="compositionally biased region" description="Polar residues" evidence="1">
    <location>
        <begin position="896"/>
        <end position="909"/>
    </location>
</feature>
<dbReference type="Proteomes" id="UP000019132">
    <property type="component" value="Unassembled WGS sequence"/>
</dbReference>
<evidence type="ECO:0000313" key="3">
    <source>
        <dbReference type="EnsemblProtists" id="PYU1_T000891"/>
    </source>
</evidence>
<reference evidence="4" key="1">
    <citation type="journal article" date="2010" name="Genome Biol.">
        <title>Genome sequence of the necrotrophic plant pathogen Pythium ultimum reveals original pathogenicity mechanisms and effector repertoire.</title>
        <authorList>
            <person name="Levesque C.A."/>
            <person name="Brouwer H."/>
            <person name="Cano L."/>
            <person name="Hamilton J.P."/>
            <person name="Holt C."/>
            <person name="Huitema E."/>
            <person name="Raffaele S."/>
            <person name="Robideau G.P."/>
            <person name="Thines M."/>
            <person name="Win J."/>
            <person name="Zerillo M.M."/>
            <person name="Beakes G.W."/>
            <person name="Boore J.L."/>
            <person name="Busam D."/>
            <person name="Dumas B."/>
            <person name="Ferriera S."/>
            <person name="Fuerstenberg S.I."/>
            <person name="Gachon C.M."/>
            <person name="Gaulin E."/>
            <person name="Govers F."/>
            <person name="Grenville-Briggs L."/>
            <person name="Horner N."/>
            <person name="Hostetler J."/>
            <person name="Jiang R.H."/>
            <person name="Johnson J."/>
            <person name="Krajaejun T."/>
            <person name="Lin H."/>
            <person name="Meijer H.J."/>
            <person name="Moore B."/>
            <person name="Morris P."/>
            <person name="Phuntmart V."/>
            <person name="Puiu D."/>
            <person name="Shetty J."/>
            <person name="Stajich J.E."/>
            <person name="Tripathy S."/>
            <person name="Wawra S."/>
            <person name="van West P."/>
            <person name="Whitty B.R."/>
            <person name="Coutinho P.M."/>
            <person name="Henrissat B."/>
            <person name="Martin F."/>
            <person name="Thomas P.D."/>
            <person name="Tyler B.M."/>
            <person name="De Vries R.P."/>
            <person name="Kamoun S."/>
            <person name="Yandell M."/>
            <person name="Tisserat N."/>
            <person name="Buell C.R."/>
        </authorList>
    </citation>
    <scope>NUCLEOTIDE SEQUENCE</scope>
    <source>
        <strain evidence="4">DAOM:BR144</strain>
    </source>
</reference>
<reference evidence="3" key="3">
    <citation type="submission" date="2015-02" db="UniProtKB">
        <authorList>
            <consortium name="EnsemblProtists"/>
        </authorList>
    </citation>
    <scope>IDENTIFICATION</scope>
    <source>
        <strain evidence="3">DAOM BR144</strain>
    </source>
</reference>
<feature type="compositionally biased region" description="Low complexity" evidence="1">
    <location>
        <begin position="869"/>
        <end position="890"/>
    </location>
</feature>
<name>K3W7F0_GLOUD</name>
<feature type="compositionally biased region" description="Low complexity" evidence="1">
    <location>
        <begin position="12"/>
        <end position="43"/>
    </location>
</feature>
<feature type="compositionally biased region" description="Basic residues" evidence="1">
    <location>
        <begin position="845"/>
        <end position="868"/>
    </location>
</feature>
<dbReference type="VEuPathDB" id="FungiDB:PYU1_G000891"/>
<feature type="compositionally biased region" description="Basic and acidic residues" evidence="1">
    <location>
        <begin position="214"/>
        <end position="224"/>
    </location>
</feature>
<accession>K3W7F0</accession>
<dbReference type="PANTHER" id="PTHR37384:SF1">
    <property type="entry name" value="OS01G0835600 PROTEIN"/>
    <property type="match status" value="1"/>
</dbReference>
<organism evidence="3 4">
    <name type="scientific">Globisporangium ultimum (strain ATCC 200006 / CBS 805.95 / DAOM BR144)</name>
    <name type="common">Pythium ultimum</name>
    <dbReference type="NCBI Taxonomy" id="431595"/>
    <lineage>
        <taxon>Eukaryota</taxon>
        <taxon>Sar</taxon>
        <taxon>Stramenopiles</taxon>
        <taxon>Oomycota</taxon>
        <taxon>Peronosporomycetes</taxon>
        <taxon>Pythiales</taxon>
        <taxon>Pythiaceae</taxon>
        <taxon>Globisporangium</taxon>
    </lineage>
</organism>